<comment type="caution">
    <text evidence="2">The sequence shown here is derived from an EMBL/GenBank/DDBJ whole genome shotgun (WGS) entry which is preliminary data.</text>
</comment>
<gene>
    <name evidence="2" type="ORF">JR316_001931</name>
</gene>
<reference evidence="2" key="1">
    <citation type="submission" date="2021-02" db="EMBL/GenBank/DDBJ databases">
        <title>Psilocybe cubensis genome.</title>
        <authorList>
            <person name="Mckernan K.J."/>
            <person name="Crawford S."/>
            <person name="Trippe A."/>
            <person name="Kane L.T."/>
            <person name="Mclaughlin S."/>
        </authorList>
    </citation>
    <scope>NUCLEOTIDE SEQUENCE [LARGE SCALE GENOMIC DNA]</scope>
    <source>
        <strain evidence="2">MGC-MH-2018</strain>
    </source>
</reference>
<proteinExistence type="predicted"/>
<accession>A0A8H7Y422</accession>
<name>A0A8H7Y422_PSICU</name>
<evidence type="ECO:0000313" key="2">
    <source>
        <dbReference type="EMBL" id="KAG5172432.1"/>
    </source>
</evidence>
<keyword evidence="1" id="KW-0175">Coiled coil</keyword>
<feature type="coiled-coil region" evidence="1">
    <location>
        <begin position="366"/>
        <end position="428"/>
    </location>
</feature>
<evidence type="ECO:0000256" key="1">
    <source>
        <dbReference type="SAM" id="Coils"/>
    </source>
</evidence>
<dbReference type="AlphaFoldDB" id="A0A8H7Y422"/>
<organism evidence="2">
    <name type="scientific">Psilocybe cubensis</name>
    <name type="common">Psychedelic mushroom</name>
    <name type="synonym">Stropharia cubensis</name>
    <dbReference type="NCBI Taxonomy" id="181762"/>
    <lineage>
        <taxon>Eukaryota</taxon>
        <taxon>Fungi</taxon>
        <taxon>Dikarya</taxon>
        <taxon>Basidiomycota</taxon>
        <taxon>Agaricomycotina</taxon>
        <taxon>Agaricomycetes</taxon>
        <taxon>Agaricomycetidae</taxon>
        <taxon>Agaricales</taxon>
        <taxon>Agaricineae</taxon>
        <taxon>Strophariaceae</taxon>
        <taxon>Psilocybe</taxon>
    </lineage>
</organism>
<dbReference type="EMBL" id="JAFIQS010000002">
    <property type="protein sequence ID" value="KAG5172432.1"/>
    <property type="molecule type" value="Genomic_DNA"/>
</dbReference>
<protein>
    <submittedName>
        <fullName evidence="2">Uncharacterized protein</fullName>
    </submittedName>
</protein>
<sequence length="441" mass="49790">MVDFRTILKVEDHSRSQRSLKDIFTGLVEEPKQYPCRKNRRHYFLVFESVSAAEHAFSHKRNFEDVSVLLADVHLDRSSRTTEEHPEHGIAAKIGADPTGTFNPSSYITPSGSFCRELESPKSQNDRIYAHSSSCDAQNDLPSYGRRVRTFPDNVALSVQDTATIGIPLRHHSLDTSLARGSRSGPGISLLPNGPTVATPLTCDSRIYLSLCGEIIAYDLNSEPSNPQVVIELLRATKSERGNYMIAGAFYRRMGHPQSAKAVLLSMLEEFSGTIDSEFLRPAYLLLSGCELDIARVNKAANTDASVQYAAAQTWLQKVFGKSRSRDVSSGQKENRQELGAARSAADNRMCTCGGEYKNPKFRGQINIMEREIQCLRDRNTNQQKQLSNLRSLKRKLEDDVFYERDMRRKYQRQLEDLERIYPREREAHVLELASGHVDRA</sequence>